<dbReference type="EMBL" id="LGRX02003256">
    <property type="protein sequence ID" value="KAK3282538.1"/>
    <property type="molecule type" value="Genomic_DNA"/>
</dbReference>
<dbReference type="PANTHER" id="PTHR47543:SF2">
    <property type="entry name" value="RNA POLYMERASE II TRANSCRIPTION FACTOR SIII SUBUNIT A"/>
    <property type="match status" value="1"/>
</dbReference>
<sequence length="370" mass="40091">MIQSLATLAFQTVVDNIEFLGDVGHVDDDVLTKLLVHCQVETLREVEDLTWEGSGRDLRALTHELWHGLYKRRFPRQYAQLLSRCEEGTAEGRSAARANQHTDYRLLYEEAELREQERLEQSANRLKARYDSHEEHKRSRQIQVCSLQPSSSKRQRMSSGGGQSIAPAGVRARLLEKTRPGTVAGARKIGTVSMPPQRPCGSGRGRAPARSFSRPTTAMRMSAVGGKAASAEAGPHPSPRTTRYSDASPLSAKALVALSGGRGPERACSVPLTAMRPLAASGEQGLSRYHSMPPASMGATDPLGGTTTGSTAAPHKEEEQAALLRKSTEMMIQGETDAGIRAAVCNKRPPASKLRSKHGSLDPVKPGWSK</sequence>
<feature type="region of interest" description="Disordered" evidence="1">
    <location>
        <begin position="190"/>
        <end position="248"/>
    </location>
</feature>
<dbReference type="Proteomes" id="UP001190700">
    <property type="component" value="Unassembled WGS sequence"/>
</dbReference>
<feature type="region of interest" description="Disordered" evidence="1">
    <location>
        <begin position="346"/>
        <end position="370"/>
    </location>
</feature>
<evidence type="ECO:0000313" key="2">
    <source>
        <dbReference type="EMBL" id="KAK3282538.1"/>
    </source>
</evidence>
<dbReference type="PANTHER" id="PTHR47543">
    <property type="entry name" value="OS08G0169600 PROTEIN"/>
    <property type="match status" value="1"/>
</dbReference>
<dbReference type="InterPro" id="IPR010684">
    <property type="entry name" value="RNA_pol_II_trans_fac_SIII_A"/>
</dbReference>
<gene>
    <name evidence="2" type="ORF">CYMTET_9728</name>
</gene>
<name>A0AAE0GQW2_9CHLO</name>
<evidence type="ECO:0000256" key="1">
    <source>
        <dbReference type="SAM" id="MobiDB-lite"/>
    </source>
</evidence>
<organism evidence="2 3">
    <name type="scientific">Cymbomonas tetramitiformis</name>
    <dbReference type="NCBI Taxonomy" id="36881"/>
    <lineage>
        <taxon>Eukaryota</taxon>
        <taxon>Viridiplantae</taxon>
        <taxon>Chlorophyta</taxon>
        <taxon>Pyramimonadophyceae</taxon>
        <taxon>Pyramimonadales</taxon>
        <taxon>Pyramimonadaceae</taxon>
        <taxon>Cymbomonas</taxon>
    </lineage>
</organism>
<feature type="compositionally biased region" description="Polar residues" evidence="1">
    <location>
        <begin position="141"/>
        <end position="152"/>
    </location>
</feature>
<keyword evidence="3" id="KW-1185">Reference proteome</keyword>
<feature type="region of interest" description="Disordered" evidence="1">
    <location>
        <begin position="293"/>
        <end position="315"/>
    </location>
</feature>
<dbReference type="Gene3D" id="6.10.250.3180">
    <property type="match status" value="1"/>
</dbReference>
<dbReference type="GO" id="GO:0070449">
    <property type="term" value="C:elongin complex"/>
    <property type="evidence" value="ECO:0007669"/>
    <property type="project" value="InterPro"/>
</dbReference>
<reference evidence="2 3" key="1">
    <citation type="journal article" date="2015" name="Genome Biol. Evol.">
        <title>Comparative Genomics of a Bacterivorous Green Alga Reveals Evolutionary Causalities and Consequences of Phago-Mixotrophic Mode of Nutrition.</title>
        <authorList>
            <person name="Burns J.A."/>
            <person name="Paasch A."/>
            <person name="Narechania A."/>
            <person name="Kim E."/>
        </authorList>
    </citation>
    <scope>NUCLEOTIDE SEQUENCE [LARGE SCALE GENOMIC DNA]</scope>
    <source>
        <strain evidence="2 3">PLY_AMNH</strain>
    </source>
</reference>
<accession>A0AAE0GQW2</accession>
<dbReference type="Pfam" id="PF06881">
    <property type="entry name" value="Elongin_A"/>
    <property type="match status" value="1"/>
</dbReference>
<comment type="caution">
    <text evidence="2">The sequence shown here is derived from an EMBL/GenBank/DDBJ whole genome shotgun (WGS) entry which is preliminary data.</text>
</comment>
<evidence type="ECO:0000313" key="3">
    <source>
        <dbReference type="Proteomes" id="UP001190700"/>
    </source>
</evidence>
<dbReference type="AlphaFoldDB" id="A0AAE0GQW2"/>
<evidence type="ECO:0008006" key="4">
    <source>
        <dbReference type="Google" id="ProtNLM"/>
    </source>
</evidence>
<feature type="region of interest" description="Disordered" evidence="1">
    <location>
        <begin position="130"/>
        <end position="171"/>
    </location>
</feature>
<dbReference type="GO" id="GO:0006368">
    <property type="term" value="P:transcription elongation by RNA polymerase II"/>
    <property type="evidence" value="ECO:0007669"/>
    <property type="project" value="InterPro"/>
</dbReference>
<protein>
    <recommendedName>
        <fullName evidence="4">Elongin-A</fullName>
    </recommendedName>
</protein>
<proteinExistence type="predicted"/>